<accession>A0ABV4I4Y7</accession>
<gene>
    <name evidence="2" type="ORF">AB2L28_16100</name>
</gene>
<proteinExistence type="predicted"/>
<name>A0ABV4I4Y7_9ACTN</name>
<dbReference type="InterPro" id="IPR036291">
    <property type="entry name" value="NAD(P)-bd_dom_sf"/>
</dbReference>
<comment type="caution">
    <text evidence="2">The sequence shown here is derived from an EMBL/GenBank/DDBJ whole genome shotgun (WGS) entry which is preliminary data.</text>
</comment>
<dbReference type="Proteomes" id="UP001566476">
    <property type="component" value="Unassembled WGS sequence"/>
</dbReference>
<feature type="domain" description="NAD-dependent epimerase/dehydratase" evidence="1">
    <location>
        <begin position="3"/>
        <end position="224"/>
    </location>
</feature>
<dbReference type="RefSeq" id="WP_370719997.1">
    <property type="nucleotide sequence ID" value="NZ_JBGGTQ010000007.1"/>
</dbReference>
<dbReference type="PANTHER" id="PTHR48079">
    <property type="entry name" value="PROTEIN YEEZ"/>
    <property type="match status" value="1"/>
</dbReference>
<dbReference type="PANTHER" id="PTHR48079:SF6">
    <property type="entry name" value="NAD(P)-BINDING DOMAIN-CONTAINING PROTEIN-RELATED"/>
    <property type="match status" value="1"/>
</dbReference>
<dbReference type="Gene3D" id="3.40.50.720">
    <property type="entry name" value="NAD(P)-binding Rossmann-like Domain"/>
    <property type="match status" value="1"/>
</dbReference>
<protein>
    <submittedName>
        <fullName evidence="2">NAD-dependent epimerase/dehydratase family protein</fullName>
    </submittedName>
</protein>
<evidence type="ECO:0000313" key="2">
    <source>
        <dbReference type="EMBL" id="MEZ0493762.1"/>
    </source>
</evidence>
<reference evidence="2 3" key="1">
    <citation type="submission" date="2024-07" db="EMBL/GenBank/DDBJ databases">
        <authorList>
            <person name="Thanompreechachai J."/>
            <person name="Duangmal K."/>
        </authorList>
    </citation>
    <scope>NUCLEOTIDE SEQUENCE [LARGE SCALE GENOMIC DNA]</scope>
    <source>
        <strain evidence="2 3">TBRC 1896</strain>
    </source>
</reference>
<dbReference type="EMBL" id="JBGGTQ010000007">
    <property type="protein sequence ID" value="MEZ0493762.1"/>
    <property type="molecule type" value="Genomic_DNA"/>
</dbReference>
<sequence>MKVLVTGASGMLGRETARALAARGDDVRVLQRRTAGGGFAEVLGSVTDPAACARAVEGVQAVVHLAAKVSVTGPHPEYVATNVEGTANLLLAARAAGVSRFVMVSSPSVAHAGSALVGVGTTPADPAAAHGSYAQTKAQAELLALAADSPAFAVCAVRPHIVLGPGDTQLVQRIADRARAGRLPLLDDGTALIDTTYVDNAVDALLAALDRCPDDGVHGQAFVVTNGEPRTVSEVFARICAAAGVPAPTRRVPSVLAKAAGSVVERVWTRFGLPDEPPMTRFLAEQLSTAHWFDIARTRERLGWTPRVPLDEGFGRLAGGFESR</sequence>
<dbReference type="SUPFAM" id="SSF51735">
    <property type="entry name" value="NAD(P)-binding Rossmann-fold domains"/>
    <property type="match status" value="1"/>
</dbReference>
<dbReference type="Pfam" id="PF01370">
    <property type="entry name" value="Epimerase"/>
    <property type="match status" value="1"/>
</dbReference>
<keyword evidence="3" id="KW-1185">Reference proteome</keyword>
<organism evidence="2 3">
    <name type="scientific">Kineococcus mangrovi</name>
    <dbReference type="NCBI Taxonomy" id="1660183"/>
    <lineage>
        <taxon>Bacteria</taxon>
        <taxon>Bacillati</taxon>
        <taxon>Actinomycetota</taxon>
        <taxon>Actinomycetes</taxon>
        <taxon>Kineosporiales</taxon>
        <taxon>Kineosporiaceae</taxon>
        <taxon>Kineococcus</taxon>
    </lineage>
</organism>
<dbReference type="InterPro" id="IPR001509">
    <property type="entry name" value="Epimerase_deHydtase"/>
</dbReference>
<evidence type="ECO:0000259" key="1">
    <source>
        <dbReference type="Pfam" id="PF01370"/>
    </source>
</evidence>
<dbReference type="InterPro" id="IPR051783">
    <property type="entry name" value="NAD(P)-dependent_oxidoreduct"/>
</dbReference>
<evidence type="ECO:0000313" key="3">
    <source>
        <dbReference type="Proteomes" id="UP001566476"/>
    </source>
</evidence>